<keyword evidence="3" id="KW-0808">Transferase</keyword>
<sequence length="217" mass="24328">MTSSPASEGPFYPPTLGVPERFTPQQLRASLDITMSEHGAGPVWLFAYGSLIWRPEFPVAEARRARVHGYHRGLYLWSLTHRGTPEAPGLVLGLDRGGSCAGFAFRLPDDNLDANLYALWEREMPYASYRPEWLNCRLDDGTRVRALGFVLERHLPSYAGSLPDNIVEHVLASAQGHFGTTRDYVEQTAKALREYAMPDLNLEGILARCCPLRRVQD</sequence>
<dbReference type="PANTHER" id="PTHR12192:SF2">
    <property type="entry name" value="GLUTATHIONE-SPECIFIC GAMMA-GLUTAMYLCYCLOTRANSFERASE 2"/>
    <property type="match status" value="1"/>
</dbReference>
<gene>
    <name evidence="3" type="ORF">CEG18_00050</name>
</gene>
<dbReference type="InterPro" id="IPR036568">
    <property type="entry name" value="GGCT-like_sf"/>
</dbReference>
<dbReference type="EC" id="4.3.2.7" evidence="1"/>
<dbReference type="SUPFAM" id="SSF110857">
    <property type="entry name" value="Gamma-glutamyl cyclotransferase-like"/>
    <property type="match status" value="1"/>
</dbReference>
<comment type="caution">
    <text evidence="3">The sequence shown here is derived from an EMBL/GenBank/DDBJ whole genome shotgun (WGS) entry which is preliminary data.</text>
</comment>
<dbReference type="EMBL" id="NJBA01000001">
    <property type="protein sequence ID" value="OWP52260.1"/>
    <property type="molecule type" value="Genomic_DNA"/>
</dbReference>
<dbReference type="InterPro" id="IPR013024">
    <property type="entry name" value="GGCT-like"/>
</dbReference>
<dbReference type="STRING" id="46680.GCA_000807755_06073"/>
<evidence type="ECO:0000256" key="1">
    <source>
        <dbReference type="ARBA" id="ARBA00012344"/>
    </source>
</evidence>
<dbReference type="Pfam" id="PF04752">
    <property type="entry name" value="ChaC"/>
    <property type="match status" value="1"/>
</dbReference>
<dbReference type="eggNOG" id="COG3703">
    <property type="taxonomic scope" value="Bacteria"/>
</dbReference>
<dbReference type="CDD" id="cd06661">
    <property type="entry name" value="GGCT_like"/>
    <property type="match status" value="1"/>
</dbReference>
<dbReference type="GO" id="GO:0006751">
    <property type="term" value="P:glutathione catabolic process"/>
    <property type="evidence" value="ECO:0007669"/>
    <property type="project" value="InterPro"/>
</dbReference>
<keyword evidence="2" id="KW-0456">Lyase</keyword>
<name>A0A246FFQ2_PSENT</name>
<dbReference type="PANTHER" id="PTHR12192">
    <property type="entry name" value="CATION TRANSPORT PROTEIN CHAC-RELATED"/>
    <property type="match status" value="1"/>
</dbReference>
<evidence type="ECO:0000256" key="2">
    <source>
        <dbReference type="ARBA" id="ARBA00023239"/>
    </source>
</evidence>
<proteinExistence type="predicted"/>
<dbReference type="Proteomes" id="UP000198145">
    <property type="component" value="Unassembled WGS sequence"/>
</dbReference>
<evidence type="ECO:0000313" key="4">
    <source>
        <dbReference type="Proteomes" id="UP000198145"/>
    </source>
</evidence>
<dbReference type="InterPro" id="IPR006840">
    <property type="entry name" value="ChaC"/>
</dbReference>
<dbReference type="GO" id="GO:0005737">
    <property type="term" value="C:cytoplasm"/>
    <property type="evidence" value="ECO:0007669"/>
    <property type="project" value="TreeGrafter"/>
</dbReference>
<dbReference type="RefSeq" id="WP_088415763.1">
    <property type="nucleotide sequence ID" value="NZ_NJBA01000001.1"/>
</dbReference>
<dbReference type="GO" id="GO:0061928">
    <property type="term" value="F:glutathione specific gamma-glutamylcyclotransferase activity"/>
    <property type="evidence" value="ECO:0007669"/>
    <property type="project" value="UniProtKB-EC"/>
</dbReference>
<evidence type="ECO:0000313" key="3">
    <source>
        <dbReference type="EMBL" id="OWP52260.1"/>
    </source>
</evidence>
<accession>A0A246FFQ2</accession>
<protein>
    <recommendedName>
        <fullName evidence="1">glutathione-specific gamma-glutamylcyclotransferase</fullName>
        <ecNumber evidence="1">4.3.2.7</ecNumber>
    </recommendedName>
</protein>
<dbReference type="AlphaFoldDB" id="A0A246FFQ2"/>
<dbReference type="GO" id="GO:0016740">
    <property type="term" value="F:transferase activity"/>
    <property type="evidence" value="ECO:0007669"/>
    <property type="project" value="UniProtKB-KW"/>
</dbReference>
<organism evidence="3 4">
    <name type="scientific">Pseudomonas nitroreducens</name>
    <dbReference type="NCBI Taxonomy" id="46680"/>
    <lineage>
        <taxon>Bacteria</taxon>
        <taxon>Pseudomonadati</taxon>
        <taxon>Pseudomonadota</taxon>
        <taxon>Gammaproteobacteria</taxon>
        <taxon>Pseudomonadales</taxon>
        <taxon>Pseudomonadaceae</taxon>
        <taxon>Pseudomonas</taxon>
    </lineage>
</organism>
<dbReference type="Gene3D" id="3.10.490.10">
    <property type="entry name" value="Gamma-glutamyl cyclotransferase-like"/>
    <property type="match status" value="1"/>
</dbReference>
<reference evidence="3 4" key="1">
    <citation type="submission" date="2017-06" db="EMBL/GenBank/DDBJ databases">
        <title>Draft genome of Pseudomonas nitroreducens DF05.</title>
        <authorList>
            <person name="Iyer R."/>
        </authorList>
    </citation>
    <scope>NUCLEOTIDE SEQUENCE [LARGE SCALE GENOMIC DNA]</scope>
    <source>
        <strain evidence="3 4">DF05</strain>
    </source>
</reference>